<comment type="caution">
    <text evidence="1">The sequence shown here is derived from an EMBL/GenBank/DDBJ whole genome shotgun (WGS) entry which is preliminary data.</text>
</comment>
<dbReference type="EMBL" id="NOZP01000157">
    <property type="protein sequence ID" value="OYD14468.1"/>
    <property type="molecule type" value="Genomic_DNA"/>
</dbReference>
<evidence type="ECO:0000313" key="1">
    <source>
        <dbReference type="EMBL" id="OYD14468.1"/>
    </source>
</evidence>
<dbReference type="AlphaFoldDB" id="A0A235BQ69"/>
<accession>A0A235BQ69</accession>
<dbReference type="Proteomes" id="UP000215559">
    <property type="component" value="Unassembled WGS sequence"/>
</dbReference>
<sequence>MFASEISEERREELFTKIAQKIVDMRLTPVAVVILESGKPISFVGSQLMVFLQPIFMAVFPFHQYDEIAALMEERPNVELLIEKIEQLEDERTHGKGKNHKNPGN</sequence>
<protein>
    <submittedName>
        <fullName evidence="1">Uncharacterized protein</fullName>
    </submittedName>
</protein>
<proteinExistence type="predicted"/>
<reference evidence="1 2" key="1">
    <citation type="submission" date="2017-07" db="EMBL/GenBank/DDBJ databases">
        <title>Recovery of genomes from metagenomes via a dereplication, aggregation, and scoring strategy.</title>
        <authorList>
            <person name="Sieber C.M."/>
            <person name="Probst A.J."/>
            <person name="Sharrar A."/>
            <person name="Thomas B.C."/>
            <person name="Hess M."/>
            <person name="Tringe S.G."/>
            <person name="Banfield J.F."/>
        </authorList>
    </citation>
    <scope>NUCLEOTIDE SEQUENCE [LARGE SCALE GENOMIC DNA]</scope>
    <source>
        <strain evidence="1">JGI_Cruoil_03_51_56</strain>
    </source>
</reference>
<organism evidence="1 2">
    <name type="scientific">candidate division WOR-3 bacterium JGI_Cruoil_03_51_56</name>
    <dbReference type="NCBI Taxonomy" id="1973747"/>
    <lineage>
        <taxon>Bacteria</taxon>
        <taxon>Bacteria division WOR-3</taxon>
    </lineage>
</organism>
<name>A0A235BQ69_UNCW3</name>
<evidence type="ECO:0000313" key="2">
    <source>
        <dbReference type="Proteomes" id="UP000215559"/>
    </source>
</evidence>
<gene>
    <name evidence="1" type="ORF">CH330_08645</name>
</gene>